<protein>
    <submittedName>
        <fullName evidence="4">Uncharacterized protein LOC115628676</fullName>
    </submittedName>
</protein>
<keyword evidence="3" id="KW-1185">Reference proteome</keyword>
<evidence type="ECO:0000313" key="3">
    <source>
        <dbReference type="Proteomes" id="UP000504634"/>
    </source>
</evidence>
<dbReference type="GO" id="GO:0006974">
    <property type="term" value="P:DNA damage response"/>
    <property type="evidence" value="ECO:0007669"/>
    <property type="project" value="UniProtKB-ARBA"/>
</dbReference>
<dbReference type="Proteomes" id="UP000504634">
    <property type="component" value="Unplaced"/>
</dbReference>
<feature type="region of interest" description="Disordered" evidence="1">
    <location>
        <begin position="275"/>
        <end position="308"/>
    </location>
</feature>
<reference evidence="4" key="1">
    <citation type="submission" date="2025-08" db="UniProtKB">
        <authorList>
            <consortium name="RefSeq"/>
        </authorList>
    </citation>
    <scope>IDENTIFICATION</scope>
    <source>
        <strain evidence="4">11010-0011.00</strain>
        <tissue evidence="4">Whole body</tissue>
    </source>
</reference>
<dbReference type="GO" id="GO:0005634">
    <property type="term" value="C:nucleus"/>
    <property type="evidence" value="ECO:0007669"/>
    <property type="project" value="TreeGrafter"/>
</dbReference>
<dbReference type="GeneID" id="115628676"/>
<sequence length="1053" mass="117950">MTDPIAFKLFKSVDPTKINVPIKEKFAKLTLSSNKKKQEGDRKTPHLQSRVSRNLLDELNIQVEPGPELEPDPSVVLESVMREHPIFRSDSSSVAAMENTSFEQTNRTDLDRSDYMEPLQLSAGGSQEIEIEVLSQQVSNLTMQPRQQPKKEVLANHISICISSSSAEDGVEEDEDDDDSCITISDSEDGNVMETSEQQLTQLPPVIPLNEDKLQRIEAFLHDVSIERHQMLQRGADAVDLQNSPLAEHIHTTLANADTESMSLLLSAAEAEFETSGNAEWLPQRPSQPTRRDSSKRLADNDTEPNTLCSEELGEQLSLEDTLNETPPAGQADVNLDESLTIPETSSEFEESPQRQISAPTPTPTPPPPVSSRDTSSSDEDAAIQVSSINISAKINIKIQIPTMDASSTDSDPPRGSDRQSNSSSDAEIEQQRQERPPAALLEPKEAGERSILVGSDASDVDEQDEQFLSQAEKLLNQLYGKAWQTPDVIRTLKRSSGSGGRKPRTPLTEVRRQPKAMVAAATTARKKRQPPVASKEESILDDFSIFKRAIHANKMNSTQLPFPARAPTARDKPQTKPRILTNHKDEARWRALVDTDSGSDASDDDEANATITSTSSNSDNDHDVGDVTYLDLTSNEVQVVPISSNEDNIEPPKGPKRLDDILRTCRAVEKPKLPATPPINTRRQLFTPNTGYEDDEEAERIVNKALEMDVLDDLADVYLPGTPVHRRLQQVRRQLGLETPTSQPVFKPIQTPQPTPTPQPITKSVTKTIERKALKKREAPSNATKPLRATKKFSFIKSLEPNLSRELCDNEAYFYREQYAKNREELTKKLCILYNKEVFNNELDVPVTWSKLLRNTAGRCKNKCRFNKERSSVVELSLKVLTSADRLRCTLIHELCHAAAWIFDAESGHGHAWRQWTHKANKVFPDLPPIRVCHNYDIEYKYTLKCLTCDISSQAHSKSRKVEHLRCKYCRGNITVFLNKKDKSGNMVLMPVREPTGFAKFVKENYSENHRGNHKETMRTLSAEYAKQKAQVAKTATQASKDLETLTIRNDD</sequence>
<dbReference type="PANTHER" id="PTHR23099:SF0">
    <property type="entry name" value="GERM CELL NUCLEAR ACIDIC PROTEIN"/>
    <property type="match status" value="1"/>
</dbReference>
<dbReference type="SMART" id="SM00731">
    <property type="entry name" value="SprT"/>
    <property type="match status" value="1"/>
</dbReference>
<dbReference type="CTD" id="93953"/>
<feature type="region of interest" description="Disordered" evidence="1">
    <location>
        <begin position="557"/>
        <end position="627"/>
    </location>
</feature>
<name>A0A6J2TYK9_DROLE</name>
<evidence type="ECO:0000259" key="2">
    <source>
        <dbReference type="SMART" id="SM00731"/>
    </source>
</evidence>
<proteinExistence type="predicted"/>
<dbReference type="RefSeq" id="XP_030380710.1">
    <property type="nucleotide sequence ID" value="XM_030524850.1"/>
</dbReference>
<feature type="compositionally biased region" description="Polar residues" evidence="1">
    <location>
        <begin position="679"/>
        <end position="691"/>
    </location>
</feature>
<gene>
    <name evidence="4" type="primary">LOC115628676</name>
</gene>
<feature type="region of interest" description="Disordered" evidence="1">
    <location>
        <begin position="673"/>
        <end position="695"/>
    </location>
</feature>
<dbReference type="OrthoDB" id="20772at2759"/>
<feature type="compositionally biased region" description="Pro residues" evidence="1">
    <location>
        <begin position="361"/>
        <end position="370"/>
    </location>
</feature>
<feature type="region of interest" description="Disordered" evidence="1">
    <location>
        <begin position="493"/>
        <end position="512"/>
    </location>
</feature>
<feature type="region of interest" description="Disordered" evidence="1">
    <location>
        <begin position="344"/>
        <end position="381"/>
    </location>
</feature>
<evidence type="ECO:0000256" key="1">
    <source>
        <dbReference type="SAM" id="MobiDB-lite"/>
    </source>
</evidence>
<feature type="compositionally biased region" description="Basic and acidic residues" evidence="1">
    <location>
        <begin position="583"/>
        <end position="594"/>
    </location>
</feature>
<dbReference type="Pfam" id="PF10263">
    <property type="entry name" value="SprT-like"/>
    <property type="match status" value="1"/>
</dbReference>
<dbReference type="AlphaFoldDB" id="A0A6J2TYK9"/>
<feature type="region of interest" description="Disordered" evidence="1">
    <location>
        <begin position="402"/>
        <end position="449"/>
    </location>
</feature>
<feature type="compositionally biased region" description="Basic and acidic residues" evidence="1">
    <location>
        <begin position="290"/>
        <end position="300"/>
    </location>
</feature>
<dbReference type="InterPro" id="IPR006640">
    <property type="entry name" value="SprT-like_domain"/>
</dbReference>
<accession>A0A6J2TYK9</accession>
<dbReference type="PANTHER" id="PTHR23099">
    <property type="entry name" value="TRANSCRIPTIONAL REGULATOR"/>
    <property type="match status" value="1"/>
</dbReference>
<feature type="domain" description="SprT-like" evidence="2">
    <location>
        <begin position="825"/>
        <end position="978"/>
    </location>
</feature>
<feature type="region of interest" description="Disordered" evidence="1">
    <location>
        <begin position="31"/>
        <end position="53"/>
    </location>
</feature>
<feature type="region of interest" description="Disordered" evidence="1">
    <location>
        <begin position="743"/>
        <end position="764"/>
    </location>
</feature>
<evidence type="ECO:0000313" key="4">
    <source>
        <dbReference type="RefSeq" id="XP_030380710.1"/>
    </source>
</evidence>
<organism evidence="3 4">
    <name type="scientific">Drosophila lebanonensis</name>
    <name type="common">Fruit fly</name>
    <name type="synonym">Scaptodrosophila lebanonensis</name>
    <dbReference type="NCBI Taxonomy" id="7225"/>
    <lineage>
        <taxon>Eukaryota</taxon>
        <taxon>Metazoa</taxon>
        <taxon>Ecdysozoa</taxon>
        <taxon>Arthropoda</taxon>
        <taxon>Hexapoda</taxon>
        <taxon>Insecta</taxon>
        <taxon>Pterygota</taxon>
        <taxon>Neoptera</taxon>
        <taxon>Endopterygota</taxon>
        <taxon>Diptera</taxon>
        <taxon>Brachycera</taxon>
        <taxon>Muscomorpha</taxon>
        <taxon>Ephydroidea</taxon>
        <taxon>Drosophilidae</taxon>
        <taxon>Scaptodrosophila</taxon>
    </lineage>
</organism>